<dbReference type="InterPro" id="IPR042000">
    <property type="entry name" value="Sortase_D_2"/>
</dbReference>
<keyword evidence="1" id="KW-0378">Hydrolase</keyword>
<dbReference type="Gene3D" id="2.40.260.10">
    <property type="entry name" value="Sortase"/>
    <property type="match status" value="1"/>
</dbReference>
<dbReference type="RefSeq" id="WP_244710586.1">
    <property type="nucleotide sequence ID" value="NZ_CP095073.1"/>
</dbReference>
<evidence type="ECO:0000313" key="2">
    <source>
        <dbReference type="EMBL" id="UOQ44541.1"/>
    </source>
</evidence>
<dbReference type="Proteomes" id="UP000831787">
    <property type="component" value="Chromosome"/>
</dbReference>
<dbReference type="Pfam" id="PF04203">
    <property type="entry name" value="Sortase"/>
    <property type="match status" value="1"/>
</dbReference>
<reference evidence="2 3" key="1">
    <citation type="submission" date="2022-04" db="EMBL/GenBank/DDBJ databases">
        <title>Halobacillus sp. isolated from saltern.</title>
        <authorList>
            <person name="Won M."/>
            <person name="Lee C.-M."/>
            <person name="Woen H.-Y."/>
            <person name="Kwon S.-W."/>
        </authorList>
    </citation>
    <scope>NUCLEOTIDE SEQUENCE [LARGE SCALE GENOMIC DNA]</scope>
    <source>
        <strain evidence="2 3">SSBR10-3</strain>
    </source>
</reference>
<dbReference type="CDD" id="cd06166">
    <property type="entry name" value="Sortase_D_2"/>
    <property type="match status" value="1"/>
</dbReference>
<evidence type="ECO:0000313" key="3">
    <source>
        <dbReference type="Proteomes" id="UP000831787"/>
    </source>
</evidence>
<keyword evidence="3" id="KW-1185">Reference proteome</keyword>
<dbReference type="EMBL" id="CP095073">
    <property type="protein sequence ID" value="UOQ44541.1"/>
    <property type="molecule type" value="Genomic_DNA"/>
</dbReference>
<name>A0ABY4EJ89_9BACI</name>
<protein>
    <submittedName>
        <fullName evidence="2">Class D sortase</fullName>
    </submittedName>
</protein>
<proteinExistence type="predicted"/>
<dbReference type="InterPro" id="IPR023365">
    <property type="entry name" value="Sortase_dom-sf"/>
</dbReference>
<dbReference type="NCBIfam" id="TIGR01076">
    <property type="entry name" value="sortase_fam"/>
    <property type="match status" value="1"/>
</dbReference>
<dbReference type="InterPro" id="IPR005754">
    <property type="entry name" value="Sortase"/>
</dbReference>
<accession>A0ABY4EJ89</accession>
<gene>
    <name evidence="2" type="ORF">MUN89_00665</name>
</gene>
<evidence type="ECO:0000256" key="1">
    <source>
        <dbReference type="ARBA" id="ARBA00022801"/>
    </source>
</evidence>
<dbReference type="SUPFAM" id="SSF63817">
    <property type="entry name" value="Sortase"/>
    <property type="match status" value="1"/>
</dbReference>
<sequence length="210" mass="22829">MKWLALLIMLAGIGILIFPSAENYYASYKKNQLMEQFENGNSPPPPGSMTKDSFQALQQVLEEGDSSISVSSPSSSYVLGILEIPSIEVKQPILEGATSQNLKYGVGHLTNTASLGEKGNAALAGHHSYQSGKLFNRLSEVKKGDVLTVTLTHKKLTYKVTDTFLVKPNDRSVLSQSYTKPVITLITCNTAEHPTHRLIVRAALIPSKNG</sequence>
<organism evidence="2 3">
    <name type="scientific">Halobacillus salinarum</name>
    <dbReference type="NCBI Taxonomy" id="2932257"/>
    <lineage>
        <taxon>Bacteria</taxon>
        <taxon>Bacillati</taxon>
        <taxon>Bacillota</taxon>
        <taxon>Bacilli</taxon>
        <taxon>Bacillales</taxon>
        <taxon>Bacillaceae</taxon>
        <taxon>Halobacillus</taxon>
    </lineage>
</organism>